<accession>A0ABS1HHQ9</accession>
<dbReference type="Pfam" id="PF11736">
    <property type="entry name" value="DUF3299"/>
    <property type="match status" value="1"/>
</dbReference>
<dbReference type="RefSeq" id="WP_200463970.1">
    <property type="nucleotide sequence ID" value="NZ_JAENRR010000008.1"/>
</dbReference>
<dbReference type="Gene3D" id="2.40.50.870">
    <property type="entry name" value="Protein of unknown function (DUF3299)"/>
    <property type="match status" value="1"/>
</dbReference>
<dbReference type="Proteomes" id="UP000605676">
    <property type="component" value="Unassembled WGS sequence"/>
</dbReference>
<sequence>MSKTINISGLIFLGLFVHLIGLAQNPKELAWADLIPKPIEYPNPFKEIEPAHLKTLSQIAKAKTLIRDNPAIISKSLIAEVDSIEKSLAKQGVDAEAIFQTVDKIAEQKKQRALSTVNELDGIKVKMPGFLLPLEMVDNKATEFLLVPWVGACIHTPPPPINQIVFIKFMKGHTSDMNFEAVWVEGVMSVQSSVKQLFLVDGTDDISSGYSLTADKIYIYN</sequence>
<comment type="caution">
    <text evidence="1">The sequence shown here is derived from an EMBL/GenBank/DDBJ whole genome shotgun (WGS) entry which is preliminary data.</text>
</comment>
<reference evidence="1 2" key="1">
    <citation type="submission" date="2021-01" db="EMBL/GenBank/DDBJ databases">
        <title>Carboxyliciviraga sp.nov., isolated from coastal sediments.</title>
        <authorList>
            <person name="Lu D."/>
            <person name="Zhang T."/>
        </authorList>
    </citation>
    <scope>NUCLEOTIDE SEQUENCE [LARGE SCALE GENOMIC DNA]</scope>
    <source>
        <strain evidence="1 2">N1Y132</strain>
    </source>
</reference>
<evidence type="ECO:0000313" key="1">
    <source>
        <dbReference type="EMBL" id="MBK3516739.1"/>
    </source>
</evidence>
<proteinExistence type="predicted"/>
<organism evidence="1 2">
    <name type="scientific">Carboxylicivirga marina</name>
    <dbReference type="NCBI Taxonomy" id="2800988"/>
    <lineage>
        <taxon>Bacteria</taxon>
        <taxon>Pseudomonadati</taxon>
        <taxon>Bacteroidota</taxon>
        <taxon>Bacteroidia</taxon>
        <taxon>Marinilabiliales</taxon>
        <taxon>Marinilabiliaceae</taxon>
        <taxon>Carboxylicivirga</taxon>
    </lineage>
</organism>
<keyword evidence="2" id="KW-1185">Reference proteome</keyword>
<dbReference type="InterPro" id="IPR021727">
    <property type="entry name" value="DUF3299"/>
</dbReference>
<protein>
    <submittedName>
        <fullName evidence="1">DUF3299 domain-containing protein</fullName>
    </submittedName>
</protein>
<dbReference type="EMBL" id="JAENRR010000008">
    <property type="protein sequence ID" value="MBK3516739.1"/>
    <property type="molecule type" value="Genomic_DNA"/>
</dbReference>
<gene>
    <name evidence="1" type="ORF">JIV24_05245</name>
</gene>
<name>A0ABS1HHQ9_9BACT</name>
<evidence type="ECO:0000313" key="2">
    <source>
        <dbReference type="Proteomes" id="UP000605676"/>
    </source>
</evidence>